<reference evidence="1" key="1">
    <citation type="submission" date="2011-01" db="EMBL/GenBank/DDBJ databases">
        <title>The Genome Sequence of Nematocida parisii strain ERTm3.</title>
        <authorList>
            <consortium name="The Broad Institute Genome Sequencing Platform"/>
            <consortium name="The Broad Institute Genome Sequencing Center for Infectious Disease"/>
            <person name="Cuomo C."/>
            <person name="Troemel E."/>
            <person name="Young S.K."/>
            <person name="Zeng Q."/>
            <person name="Gargeya S."/>
            <person name="Fitzgerald M."/>
            <person name="Haas B."/>
            <person name="Abouelleil A."/>
            <person name="Alvarado L."/>
            <person name="Arachchi H.M."/>
            <person name="Berlin A."/>
            <person name="Chapman S.B."/>
            <person name="Gearin G."/>
            <person name="Goldberg J."/>
            <person name="Griggs A."/>
            <person name="Gujja S."/>
            <person name="Hansen M."/>
            <person name="Heiman D."/>
            <person name="Howarth C."/>
            <person name="Larimer J."/>
            <person name="Lui A."/>
            <person name="MacDonald P.J.P."/>
            <person name="McCowen C."/>
            <person name="Montmayeur A."/>
            <person name="Murphy C."/>
            <person name="Neiman D."/>
            <person name="Pearson M."/>
            <person name="Priest M."/>
            <person name="Roberts A."/>
            <person name="Saif S."/>
            <person name="Shea T."/>
            <person name="Sisk P."/>
            <person name="Stolte C."/>
            <person name="Sykes S."/>
            <person name="Wortman J."/>
            <person name="Nusbaum C."/>
            <person name="Birren B."/>
        </authorList>
    </citation>
    <scope>NUCLEOTIDE SEQUENCE</scope>
    <source>
        <strain evidence="1">ERTm3</strain>
    </source>
</reference>
<sequence length="124" mass="14140">MLKAQPLYTKEREKSDMADLEILGGISFDLHINKDEEIKNSFVSLVGKLGTREFLEEYCVLYSRIMAIRNKRGQSIYHADIPQFAFEQESVEDCISEPATKSLLDSCTLLQEISISSDYVNKNP</sequence>
<protein>
    <submittedName>
        <fullName evidence="1">Uncharacterized protein</fullName>
    </submittedName>
</protein>
<dbReference type="EMBL" id="GL870879">
    <property type="protein sequence ID" value="EIJ88153.1"/>
    <property type="molecule type" value="Genomic_DNA"/>
</dbReference>
<gene>
    <name evidence="1" type="ORF">NEQG_01597</name>
</gene>
<dbReference type="OMA" id="CISEPAT"/>
<keyword evidence="2" id="KW-1185">Reference proteome</keyword>
<dbReference type="OrthoDB" id="2187155at2759"/>
<dbReference type="Proteomes" id="UP000002872">
    <property type="component" value="Unassembled WGS sequence"/>
</dbReference>
<dbReference type="HOGENOM" id="CLU_2015874_0_0_1"/>
<evidence type="ECO:0000313" key="2">
    <source>
        <dbReference type="Proteomes" id="UP000002872"/>
    </source>
</evidence>
<dbReference type="AlphaFoldDB" id="I3EG06"/>
<organism evidence="1 2">
    <name type="scientific">Nematocida parisii (strain ERTm3)</name>
    <name type="common">Nematode killer fungus</name>
    <dbReference type="NCBI Taxonomy" id="935791"/>
    <lineage>
        <taxon>Eukaryota</taxon>
        <taxon>Fungi</taxon>
        <taxon>Fungi incertae sedis</taxon>
        <taxon>Microsporidia</taxon>
        <taxon>Nematocida</taxon>
    </lineage>
</organism>
<accession>I3EG06</accession>
<name>I3EG06_NEMP3</name>
<dbReference type="InParanoid" id="I3EG06"/>
<dbReference type="VEuPathDB" id="MicrosporidiaDB:NEQG_01597"/>
<evidence type="ECO:0000313" key="1">
    <source>
        <dbReference type="EMBL" id="EIJ88153.1"/>
    </source>
</evidence>
<proteinExistence type="predicted"/>